<dbReference type="AlphaFoldDB" id="E4USH9"/>
<dbReference type="InterPro" id="IPR032675">
    <property type="entry name" value="LRR_dom_sf"/>
</dbReference>
<dbReference type="eggNOG" id="ENOG502SZAJ">
    <property type="taxonomic scope" value="Eukaryota"/>
</dbReference>
<dbReference type="OMA" id="TIDWMAK"/>
<feature type="compositionally biased region" description="Acidic residues" evidence="1">
    <location>
        <begin position="26"/>
        <end position="42"/>
    </location>
</feature>
<dbReference type="EMBL" id="DS989824">
    <property type="protein sequence ID" value="EFR00546.1"/>
    <property type="molecule type" value="Genomic_DNA"/>
</dbReference>
<organism evidence="4">
    <name type="scientific">Arthroderma gypseum (strain ATCC MYA-4604 / CBS 118893)</name>
    <name type="common">Microsporum gypseum</name>
    <dbReference type="NCBI Taxonomy" id="535722"/>
    <lineage>
        <taxon>Eukaryota</taxon>
        <taxon>Fungi</taxon>
        <taxon>Dikarya</taxon>
        <taxon>Ascomycota</taxon>
        <taxon>Pezizomycotina</taxon>
        <taxon>Eurotiomycetes</taxon>
        <taxon>Eurotiomycetidae</taxon>
        <taxon>Onygenales</taxon>
        <taxon>Arthrodermataceae</taxon>
        <taxon>Nannizzia</taxon>
    </lineage>
</organism>
<accession>E4USH9</accession>
<dbReference type="SUPFAM" id="SSF81383">
    <property type="entry name" value="F-box domain"/>
    <property type="match status" value="1"/>
</dbReference>
<dbReference type="InParanoid" id="E4USH9"/>
<dbReference type="PROSITE" id="PS50181">
    <property type="entry name" value="FBOX"/>
    <property type="match status" value="1"/>
</dbReference>
<feature type="domain" description="F-box" evidence="2">
    <location>
        <begin position="55"/>
        <end position="103"/>
    </location>
</feature>
<dbReference type="InterPro" id="IPR001810">
    <property type="entry name" value="F-box_dom"/>
</dbReference>
<evidence type="ECO:0000313" key="4">
    <source>
        <dbReference type="Proteomes" id="UP000002669"/>
    </source>
</evidence>
<proteinExistence type="predicted"/>
<evidence type="ECO:0000256" key="1">
    <source>
        <dbReference type="SAM" id="MobiDB-lite"/>
    </source>
</evidence>
<feature type="region of interest" description="Disordered" evidence="1">
    <location>
        <begin position="1"/>
        <end position="58"/>
    </location>
</feature>
<dbReference type="Gene3D" id="3.80.10.10">
    <property type="entry name" value="Ribonuclease Inhibitor"/>
    <property type="match status" value="1"/>
</dbReference>
<dbReference type="SUPFAM" id="SSF52047">
    <property type="entry name" value="RNI-like"/>
    <property type="match status" value="1"/>
</dbReference>
<dbReference type="VEuPathDB" id="FungiDB:MGYG_03550"/>
<dbReference type="OrthoDB" id="4402051at2759"/>
<feature type="compositionally biased region" description="Basic and acidic residues" evidence="1">
    <location>
        <begin position="43"/>
        <end position="55"/>
    </location>
</feature>
<name>E4USH9_ARTGP</name>
<dbReference type="Proteomes" id="UP000002669">
    <property type="component" value="Unassembled WGS sequence"/>
</dbReference>
<evidence type="ECO:0000313" key="3">
    <source>
        <dbReference type="EMBL" id="EFR00546.1"/>
    </source>
</evidence>
<gene>
    <name evidence="3" type="ORF">MGYG_03550</name>
</gene>
<dbReference type="Pfam" id="PF00646">
    <property type="entry name" value="F-box"/>
    <property type="match status" value="1"/>
</dbReference>
<keyword evidence="4" id="KW-1185">Reference proteome</keyword>
<sequence>MKLAKVRRLFQKFRSRRRPASHLPTEDEPTEDGPTEGEPAEDEPTKNEPTEDRQNSRFLTLPTELIEMIVSFLESEDLCSLRLTCNACYKRTQHSFGLLFTTLKTDFSDDSLNKLLAISQDLRLKHHPQTLKVTINYSRGRRRLGTGIPWERGPTGRLTVPQPPVQKLRDILIALVNCRSFEIWNNDGRDKALDLIQPSESLRIIFYIIAEAALPLKSLTLDYDGGHGIDEQYLDFQDLRKEGFLSSTSNLQSLTLQCYLSLKNVNWINEVARAATGLKTLTFSCPSDPTEYFLEHKCLSALERAPLQKIFLRGTDWPTPEHCIDFFRCYRSSLRTLHLHLNTLSSPGWSAVLEELRDNFPLLANIKLSTLREPGPQINIIDFYKLPEVSGCACVDFFSFDQIAVDQPAPKEYGSEFLYGLRDRADGRIVQAVKYSGPDMQSVLQHMINSARLSPLLIRWPAT</sequence>
<dbReference type="GeneID" id="10028655"/>
<feature type="compositionally biased region" description="Basic residues" evidence="1">
    <location>
        <begin position="1"/>
        <end position="20"/>
    </location>
</feature>
<dbReference type="RefSeq" id="XP_003173376.1">
    <property type="nucleotide sequence ID" value="XM_003173328.1"/>
</dbReference>
<evidence type="ECO:0000259" key="2">
    <source>
        <dbReference type="PROSITE" id="PS50181"/>
    </source>
</evidence>
<dbReference type="CDD" id="cd09917">
    <property type="entry name" value="F-box_SF"/>
    <property type="match status" value="1"/>
</dbReference>
<dbReference type="STRING" id="535722.E4USH9"/>
<protein>
    <recommendedName>
        <fullName evidence="2">F-box domain-containing protein</fullName>
    </recommendedName>
</protein>
<dbReference type="HOGENOM" id="CLU_043820_2_0_1"/>
<reference evidence="4" key="1">
    <citation type="journal article" date="2012" name="MBio">
        <title>Comparative genome analysis of Trichophyton rubrum and related dermatophytes reveals candidate genes involved in infection.</title>
        <authorList>
            <person name="Martinez D.A."/>
            <person name="Oliver B.G."/>
            <person name="Graeser Y."/>
            <person name="Goldberg J.M."/>
            <person name="Li W."/>
            <person name="Martinez-Rossi N.M."/>
            <person name="Monod M."/>
            <person name="Shelest E."/>
            <person name="Barton R.C."/>
            <person name="Birch E."/>
            <person name="Brakhage A.A."/>
            <person name="Chen Z."/>
            <person name="Gurr S.J."/>
            <person name="Heiman D."/>
            <person name="Heitman J."/>
            <person name="Kosti I."/>
            <person name="Rossi A."/>
            <person name="Saif S."/>
            <person name="Samalova M."/>
            <person name="Saunders C.W."/>
            <person name="Shea T."/>
            <person name="Summerbell R.C."/>
            <person name="Xu J."/>
            <person name="Young S."/>
            <person name="Zeng Q."/>
            <person name="Birren B.W."/>
            <person name="Cuomo C.A."/>
            <person name="White T.C."/>
        </authorList>
    </citation>
    <scope>NUCLEOTIDE SEQUENCE [LARGE SCALE GENOMIC DNA]</scope>
    <source>
        <strain evidence="4">ATCC MYA-4604 / CBS 118893</strain>
    </source>
</reference>
<dbReference type="InterPro" id="IPR036047">
    <property type="entry name" value="F-box-like_dom_sf"/>
</dbReference>